<feature type="signal peptide" evidence="5">
    <location>
        <begin position="1"/>
        <end position="17"/>
    </location>
</feature>
<dbReference type="InterPro" id="IPR038404">
    <property type="entry name" value="TRAP_DctP_sf"/>
</dbReference>
<evidence type="ECO:0000313" key="7">
    <source>
        <dbReference type="Proteomes" id="UP000325161"/>
    </source>
</evidence>
<dbReference type="EMBL" id="CP043046">
    <property type="protein sequence ID" value="QEI08638.1"/>
    <property type="molecule type" value="Genomic_DNA"/>
</dbReference>
<dbReference type="NCBIfam" id="NF037995">
    <property type="entry name" value="TRAP_S1"/>
    <property type="match status" value="1"/>
</dbReference>
<dbReference type="InterPro" id="IPR006311">
    <property type="entry name" value="TAT_signal"/>
</dbReference>
<dbReference type="KEGG" id="pacr:FXN63_24430"/>
<dbReference type="AlphaFoldDB" id="A0A5C0B1Q0"/>
<dbReference type="InterPro" id="IPR018389">
    <property type="entry name" value="DctP_fam"/>
</dbReference>
<proteinExistence type="inferred from homology"/>
<sequence length="339" mass="37175">MSMTRRALLKASLTASAATLLTGRAGFAIAQDRKFTYKCAMNTPMTHTIYIRLAEAVERIKTQTDGKVIINLFPSSQLGSDTDVLGQVRAGALETVIMPGVVLANLVPLASLNSVGFAFKDYPAVWKAMDGGLGNHIRSQISKTNLVVQEKIWDNGFRHLTGWQPVNSPADLVGKKVRVPVSPVLLSMFKALGAAPAPINFNELYSALQTHVIDAQENPLTIISTGKLYEVQKFCAMTSHVWDGYWFMSNKKSWEALPAPWRTIVESNLAESAVAQRADSEKLNETLKQELGAKGLTFSTPDTAPFRDALRKSGYYSEWQKKFGDEAWGHLEAAVGKLA</sequence>
<dbReference type="CDD" id="cd13603">
    <property type="entry name" value="PBP2_TRAP_Siap_TeaA_like"/>
    <property type="match status" value="1"/>
</dbReference>
<keyword evidence="3" id="KW-0813">Transport</keyword>
<dbReference type="Proteomes" id="UP000325161">
    <property type="component" value="Chromosome"/>
</dbReference>
<name>A0A5C0B1Q0_9BURK</name>
<evidence type="ECO:0000256" key="3">
    <source>
        <dbReference type="ARBA" id="ARBA00022448"/>
    </source>
</evidence>
<dbReference type="Gene3D" id="3.40.190.170">
    <property type="entry name" value="Bacterial extracellular solute-binding protein, family 7"/>
    <property type="match status" value="1"/>
</dbReference>
<comment type="subcellular location">
    <subcellularLocation>
        <location evidence="1">Cell envelope</location>
    </subcellularLocation>
</comment>
<protein>
    <submittedName>
        <fullName evidence="6">TRAP transporter substrate-binding protein</fullName>
    </submittedName>
</protein>
<evidence type="ECO:0000256" key="2">
    <source>
        <dbReference type="ARBA" id="ARBA00009023"/>
    </source>
</evidence>
<dbReference type="RefSeq" id="WP_148818109.1">
    <property type="nucleotide sequence ID" value="NZ_CP043046.1"/>
</dbReference>
<evidence type="ECO:0000256" key="5">
    <source>
        <dbReference type="SAM" id="SignalP"/>
    </source>
</evidence>
<dbReference type="GO" id="GO:0030288">
    <property type="term" value="C:outer membrane-bounded periplasmic space"/>
    <property type="evidence" value="ECO:0007669"/>
    <property type="project" value="InterPro"/>
</dbReference>
<evidence type="ECO:0000256" key="1">
    <source>
        <dbReference type="ARBA" id="ARBA00004196"/>
    </source>
</evidence>
<keyword evidence="4 5" id="KW-0732">Signal</keyword>
<dbReference type="PROSITE" id="PS51318">
    <property type="entry name" value="TAT"/>
    <property type="match status" value="1"/>
</dbReference>
<gene>
    <name evidence="6" type="ORF">FXN63_24430</name>
</gene>
<dbReference type="PANTHER" id="PTHR33376">
    <property type="match status" value="1"/>
</dbReference>
<feature type="chain" id="PRO_5022889272" evidence="5">
    <location>
        <begin position="18"/>
        <end position="339"/>
    </location>
</feature>
<dbReference type="OrthoDB" id="9794826at2"/>
<keyword evidence="7" id="KW-1185">Reference proteome</keyword>
<accession>A0A5C0B1Q0</accession>
<evidence type="ECO:0000256" key="4">
    <source>
        <dbReference type="ARBA" id="ARBA00022729"/>
    </source>
</evidence>
<dbReference type="NCBIfam" id="TIGR00787">
    <property type="entry name" value="dctP"/>
    <property type="match status" value="1"/>
</dbReference>
<dbReference type="InterPro" id="IPR004682">
    <property type="entry name" value="TRAP_DctP"/>
</dbReference>
<evidence type="ECO:0000313" key="6">
    <source>
        <dbReference type="EMBL" id="QEI08638.1"/>
    </source>
</evidence>
<dbReference type="GO" id="GO:0055085">
    <property type="term" value="P:transmembrane transport"/>
    <property type="evidence" value="ECO:0007669"/>
    <property type="project" value="InterPro"/>
</dbReference>
<comment type="similarity">
    <text evidence="2">Belongs to the bacterial solute-binding protein 7 family.</text>
</comment>
<reference evidence="6 7" key="1">
    <citation type="submission" date="2019-08" db="EMBL/GenBank/DDBJ databases">
        <title>Amphibian skin-associated Pigmentiphaga: genome sequence and occurrence across geography and hosts.</title>
        <authorList>
            <person name="Bletz M.C."/>
            <person name="Bunk B."/>
            <person name="Sproeer C."/>
            <person name="Biwer P."/>
            <person name="Reiter S."/>
            <person name="Rabemananjara F.C.E."/>
            <person name="Schulz S."/>
            <person name="Overmann J."/>
            <person name="Vences M."/>
        </authorList>
    </citation>
    <scope>NUCLEOTIDE SEQUENCE [LARGE SCALE GENOMIC DNA]</scope>
    <source>
        <strain evidence="6 7">Mada1488</strain>
    </source>
</reference>
<organism evidence="6 7">
    <name type="scientific">Pigmentiphaga aceris</name>
    <dbReference type="NCBI Taxonomy" id="1940612"/>
    <lineage>
        <taxon>Bacteria</taxon>
        <taxon>Pseudomonadati</taxon>
        <taxon>Pseudomonadota</taxon>
        <taxon>Betaproteobacteria</taxon>
        <taxon>Burkholderiales</taxon>
        <taxon>Alcaligenaceae</taxon>
        <taxon>Pigmentiphaga</taxon>
    </lineage>
</organism>
<dbReference type="Pfam" id="PF03480">
    <property type="entry name" value="DctP"/>
    <property type="match status" value="1"/>
</dbReference>
<dbReference type="PANTHER" id="PTHR33376:SF4">
    <property type="entry name" value="SIALIC ACID-BINDING PERIPLASMIC PROTEIN SIAP"/>
    <property type="match status" value="1"/>
</dbReference>